<name>A0A645J224_9ZZZZ</name>
<sequence>MRRGQHQATAVPGCELGAGPFQVFGFAQDALGNAEHYLARLGDPGKTFAAPLEDGHPQFIFKQLDLLGDTGLRGVERFGRLGDVQALALDFNDITELLEFHFRPRDRVIRCSP</sequence>
<dbReference type="AlphaFoldDB" id="A0A645J224"/>
<reference evidence="1" key="1">
    <citation type="submission" date="2019-08" db="EMBL/GenBank/DDBJ databases">
        <authorList>
            <person name="Kucharzyk K."/>
            <person name="Murdoch R.W."/>
            <person name="Higgins S."/>
            <person name="Loffler F."/>
        </authorList>
    </citation>
    <scope>NUCLEOTIDE SEQUENCE</scope>
</reference>
<evidence type="ECO:0000313" key="1">
    <source>
        <dbReference type="EMBL" id="MPN57162.1"/>
    </source>
</evidence>
<proteinExistence type="predicted"/>
<comment type="caution">
    <text evidence="1">The sequence shown here is derived from an EMBL/GenBank/DDBJ whole genome shotgun (WGS) entry which is preliminary data.</text>
</comment>
<organism evidence="1">
    <name type="scientific">bioreactor metagenome</name>
    <dbReference type="NCBI Taxonomy" id="1076179"/>
    <lineage>
        <taxon>unclassified sequences</taxon>
        <taxon>metagenomes</taxon>
        <taxon>ecological metagenomes</taxon>
    </lineage>
</organism>
<protein>
    <submittedName>
        <fullName evidence="1">Uncharacterized protein</fullName>
    </submittedName>
</protein>
<accession>A0A645J224</accession>
<dbReference type="EMBL" id="VSSQ01128353">
    <property type="protein sequence ID" value="MPN57162.1"/>
    <property type="molecule type" value="Genomic_DNA"/>
</dbReference>
<gene>
    <name evidence="1" type="ORF">SDC9_204856</name>
</gene>